<keyword evidence="2" id="KW-1185">Reference proteome</keyword>
<sequence>MCHARIEKSIAWHFFFAQRSDHLLTYNGITPPTTVFFSAFRHKNNAKLPVTFYPTVNYVREVEDDHQT</sequence>
<name>A0A2T3JI03_9GAMM</name>
<reference evidence="1 2" key="1">
    <citation type="submission" date="2018-01" db="EMBL/GenBank/DDBJ databases">
        <title>Whole genome sequencing of Histamine producing bacteria.</title>
        <authorList>
            <person name="Butler K."/>
        </authorList>
    </citation>
    <scope>NUCLEOTIDE SEQUENCE [LARGE SCALE GENOMIC DNA]</scope>
    <source>
        <strain evidence="1 2">JCM 12947</strain>
    </source>
</reference>
<organism evidence="1 2">
    <name type="scientific">Photobacterium frigidiphilum</name>
    <dbReference type="NCBI Taxonomy" id="264736"/>
    <lineage>
        <taxon>Bacteria</taxon>
        <taxon>Pseudomonadati</taxon>
        <taxon>Pseudomonadota</taxon>
        <taxon>Gammaproteobacteria</taxon>
        <taxon>Vibrionales</taxon>
        <taxon>Vibrionaceae</taxon>
        <taxon>Photobacterium</taxon>
    </lineage>
</organism>
<accession>A0A2T3JI03</accession>
<evidence type="ECO:0000313" key="1">
    <source>
        <dbReference type="EMBL" id="PSU48605.1"/>
    </source>
</evidence>
<dbReference type="Proteomes" id="UP000240987">
    <property type="component" value="Unassembled WGS sequence"/>
</dbReference>
<comment type="caution">
    <text evidence="1">The sequence shown here is derived from an EMBL/GenBank/DDBJ whole genome shotgun (WGS) entry which is preliminary data.</text>
</comment>
<protein>
    <submittedName>
        <fullName evidence="1">Uncharacterized protein</fullName>
    </submittedName>
</protein>
<dbReference type="EMBL" id="PYMJ01000009">
    <property type="protein sequence ID" value="PSU48605.1"/>
    <property type="molecule type" value="Genomic_DNA"/>
</dbReference>
<proteinExistence type="predicted"/>
<evidence type="ECO:0000313" key="2">
    <source>
        <dbReference type="Proteomes" id="UP000240987"/>
    </source>
</evidence>
<gene>
    <name evidence="1" type="ORF">C9J12_11160</name>
</gene>
<dbReference type="AlphaFoldDB" id="A0A2T3JI03"/>